<protein>
    <recommendedName>
        <fullName evidence="4">DUF3592 domain-containing protein</fullName>
    </recommendedName>
</protein>
<evidence type="ECO:0000313" key="2">
    <source>
        <dbReference type="EMBL" id="SMD26806.1"/>
    </source>
</evidence>
<dbReference type="AlphaFoldDB" id="A0A1W2FYT7"/>
<evidence type="ECO:0000313" key="3">
    <source>
        <dbReference type="Proteomes" id="UP000192674"/>
    </source>
</evidence>
<dbReference type="Proteomes" id="UP000192674">
    <property type="component" value="Unassembled WGS sequence"/>
</dbReference>
<evidence type="ECO:0008006" key="4">
    <source>
        <dbReference type="Google" id="ProtNLM"/>
    </source>
</evidence>
<proteinExistence type="predicted"/>
<keyword evidence="1" id="KW-0472">Membrane</keyword>
<sequence length="174" mass="19630">MFSSRKTGGVPVSGVTDDFLGEKPKKPRQSRAFARGFSIFFLGFALVFGGVSLWFSYDQSTWSEADATVISREKRRKGIDLRVEFETPTATRTTFVVREWKTLRAVGDAVRIRYDVRSSGEVRNARLAEEPISEPEFLVGAAGFAIVGLGLVYWSWFRMPPDGKQRSPRRRDPS</sequence>
<gene>
    <name evidence="2" type="ORF">SAMN05661093_10393</name>
</gene>
<feature type="transmembrane region" description="Helical" evidence="1">
    <location>
        <begin position="32"/>
        <end position="55"/>
    </location>
</feature>
<keyword evidence="1" id="KW-0812">Transmembrane</keyword>
<keyword evidence="3" id="KW-1185">Reference proteome</keyword>
<dbReference type="RefSeq" id="WP_084434479.1">
    <property type="nucleotide sequence ID" value="NZ_FWXV01000017.1"/>
</dbReference>
<name>A0A1W2FYT7_KIBAR</name>
<evidence type="ECO:0000256" key="1">
    <source>
        <dbReference type="SAM" id="Phobius"/>
    </source>
</evidence>
<dbReference type="EMBL" id="FWXV01000017">
    <property type="protein sequence ID" value="SMD26806.1"/>
    <property type="molecule type" value="Genomic_DNA"/>
</dbReference>
<accession>A0A1W2FYT7</accession>
<reference evidence="2 3" key="1">
    <citation type="submission" date="2017-04" db="EMBL/GenBank/DDBJ databases">
        <authorList>
            <person name="Afonso C.L."/>
            <person name="Miller P.J."/>
            <person name="Scott M.A."/>
            <person name="Spackman E."/>
            <person name="Goraichik I."/>
            <person name="Dimitrov K.M."/>
            <person name="Suarez D.L."/>
            <person name="Swayne D.E."/>
        </authorList>
    </citation>
    <scope>NUCLEOTIDE SEQUENCE [LARGE SCALE GENOMIC DNA]</scope>
    <source>
        <strain evidence="2 3">DSM 43828</strain>
    </source>
</reference>
<organism evidence="2 3">
    <name type="scientific">Kibdelosporangium aridum</name>
    <dbReference type="NCBI Taxonomy" id="2030"/>
    <lineage>
        <taxon>Bacteria</taxon>
        <taxon>Bacillati</taxon>
        <taxon>Actinomycetota</taxon>
        <taxon>Actinomycetes</taxon>
        <taxon>Pseudonocardiales</taxon>
        <taxon>Pseudonocardiaceae</taxon>
        <taxon>Kibdelosporangium</taxon>
    </lineage>
</organism>
<keyword evidence="1" id="KW-1133">Transmembrane helix</keyword>
<feature type="transmembrane region" description="Helical" evidence="1">
    <location>
        <begin position="137"/>
        <end position="157"/>
    </location>
</feature>